<evidence type="ECO:0000313" key="2">
    <source>
        <dbReference type="WBParaSite" id="HCON_00061170-00003"/>
    </source>
</evidence>
<reference evidence="2" key="1">
    <citation type="submission" date="2020-12" db="UniProtKB">
        <authorList>
            <consortium name="WormBaseParasite"/>
        </authorList>
    </citation>
    <scope>IDENTIFICATION</scope>
    <source>
        <strain evidence="2">MHco3</strain>
    </source>
</reference>
<sequence length="238" mass="26438">MSIYVPPISEPQIRRLYFRNLSQTDVVVKLVSTKPHVLELARNRLRLEPDSYLFIEAKFSYANLGICDVGATKLIGYAMPVYTHTLPAISKWFDTDGSETNKQLAFEMQVIFSNSVFSARDIIIDLPGTACLVDSVPRSIPSLNGNSPVDEVDADTKTAVTFTMNRDIVCNLCNTEERKGSWIRDLINSPYNPFSASRSNSQQSTMRTAKLNTGSSFSSYTAIENMNIEQEATPCGGN</sequence>
<protein>
    <submittedName>
        <fullName evidence="2">Vesicle-fusing ATPase</fullName>
    </submittedName>
</protein>
<proteinExistence type="predicted"/>
<dbReference type="Proteomes" id="UP000025227">
    <property type="component" value="Unplaced"/>
</dbReference>
<dbReference type="OrthoDB" id="5857959at2759"/>
<dbReference type="AlphaFoldDB" id="A0A7I4Y828"/>
<dbReference type="OMA" id="NKDVNVC"/>
<accession>A0A7I4Y828</accession>
<keyword evidence="1" id="KW-1185">Reference proteome</keyword>
<name>A0A7I4Y828_HAECO</name>
<evidence type="ECO:0000313" key="1">
    <source>
        <dbReference type="Proteomes" id="UP000025227"/>
    </source>
</evidence>
<dbReference type="WBParaSite" id="HCON_00061170-00003">
    <property type="protein sequence ID" value="HCON_00061170-00003"/>
    <property type="gene ID" value="HCON_00061170"/>
</dbReference>
<organism evidence="1 2">
    <name type="scientific">Haemonchus contortus</name>
    <name type="common">Barber pole worm</name>
    <dbReference type="NCBI Taxonomy" id="6289"/>
    <lineage>
        <taxon>Eukaryota</taxon>
        <taxon>Metazoa</taxon>
        <taxon>Ecdysozoa</taxon>
        <taxon>Nematoda</taxon>
        <taxon>Chromadorea</taxon>
        <taxon>Rhabditida</taxon>
        <taxon>Rhabditina</taxon>
        <taxon>Rhabditomorpha</taxon>
        <taxon>Strongyloidea</taxon>
        <taxon>Trichostrongylidae</taxon>
        <taxon>Haemonchus</taxon>
    </lineage>
</organism>